<evidence type="ECO:0000256" key="1">
    <source>
        <dbReference type="ARBA" id="ARBA00004651"/>
    </source>
</evidence>
<gene>
    <name evidence="9" type="ORF">APR40_04155</name>
    <name evidence="8" type="ORF">BHS39_04155</name>
</gene>
<dbReference type="OrthoDB" id="9770347at2"/>
<dbReference type="Proteomes" id="UP000176009">
    <property type="component" value="Unassembled WGS sequence"/>
</dbReference>
<dbReference type="CDD" id="cd13127">
    <property type="entry name" value="MATE_tuaB_like"/>
    <property type="match status" value="1"/>
</dbReference>
<keyword evidence="4 7" id="KW-0812">Transmembrane</keyword>
<feature type="transmembrane region" description="Helical" evidence="7">
    <location>
        <begin position="332"/>
        <end position="350"/>
    </location>
</feature>
<dbReference type="Proteomes" id="UP000232533">
    <property type="component" value="Unassembled WGS sequence"/>
</dbReference>
<comment type="similarity">
    <text evidence="2">Belongs to the polysaccharide synthase family.</text>
</comment>
<evidence type="ECO:0000313" key="11">
    <source>
        <dbReference type="Proteomes" id="UP000232533"/>
    </source>
</evidence>
<dbReference type="NCBIfam" id="NF007773">
    <property type="entry name" value="PRK10459.1"/>
    <property type="match status" value="1"/>
</dbReference>
<evidence type="ECO:0000256" key="5">
    <source>
        <dbReference type="ARBA" id="ARBA00022989"/>
    </source>
</evidence>
<evidence type="ECO:0000256" key="6">
    <source>
        <dbReference type="ARBA" id="ARBA00023136"/>
    </source>
</evidence>
<evidence type="ECO:0000256" key="7">
    <source>
        <dbReference type="SAM" id="Phobius"/>
    </source>
</evidence>
<dbReference type="RefSeq" id="WP_070054943.1">
    <property type="nucleotide sequence ID" value="NZ_FVZF01000031.1"/>
</dbReference>
<feature type="transmembrane region" description="Helical" evidence="7">
    <location>
        <begin position="113"/>
        <end position="131"/>
    </location>
</feature>
<reference evidence="8 10" key="2">
    <citation type="submission" date="2016-09" db="EMBL/GenBank/DDBJ databases">
        <title>Genome Sequence of Salegentibacter salarius,Isolated from a Marine Solar Saltern of the Yellow Sea in South Korea.</title>
        <authorList>
            <person name="Zheng Q."/>
            <person name="Liu Y."/>
        </authorList>
    </citation>
    <scope>NUCLEOTIDE SEQUENCE [LARGE SCALE GENOMIC DNA]</scope>
    <source>
        <strain evidence="8 10">KCTC 12974</strain>
    </source>
</reference>
<feature type="transmembrane region" description="Helical" evidence="7">
    <location>
        <begin position="357"/>
        <end position="375"/>
    </location>
</feature>
<evidence type="ECO:0000256" key="2">
    <source>
        <dbReference type="ARBA" id="ARBA00007430"/>
    </source>
</evidence>
<protein>
    <submittedName>
        <fullName evidence="9">Uncharacterized protein</fullName>
    </submittedName>
</protein>
<feature type="transmembrane region" description="Helical" evidence="7">
    <location>
        <begin position="12"/>
        <end position="35"/>
    </location>
</feature>
<evidence type="ECO:0000313" key="8">
    <source>
        <dbReference type="EMBL" id="OEY71862.1"/>
    </source>
</evidence>
<sequence length="430" mass="48184">MSFKKQVASGVKWTTIGTVVIALSALLKISILTRFLDKEDFGLMAILTFIIGFMNLFNDMGLTSAILHKRNISKEEYGSLYWLNLFISAVIFSVLCLLATFVSSFYKQPELEILIPLLGLNLLFSGVGMMFKTIEQKNLLFREITIIEIIGAVFSLGCAVILAMNDFGIYSLVYSALLQFIINNLFYFVLGIKKYGLLFHFNFSDTRPFLKIGIYQVGGQAINYFNRDLDILIIGKMFSPELLGGYSLAKQLVTRPMQILNPIISKVAAPTLAKFQDNIQNLKRNYLKLINVIAALNIPVYILVIIFAPWIIELLYGSGFDDITSLVRILSIYMIIRSVSSPVGSLVIATGRTDLEFYWNIFTILVTPLCIYIGAQFGIVGAAAGITASILLLFIPSWKILINNITGVSFIEYSKAILHLRYRTLINSLK</sequence>
<comment type="caution">
    <text evidence="9">The sequence shown here is derived from an EMBL/GenBank/DDBJ whole genome shotgun (WGS) entry which is preliminary data.</text>
</comment>
<evidence type="ECO:0000313" key="10">
    <source>
        <dbReference type="Proteomes" id="UP000176009"/>
    </source>
</evidence>
<keyword evidence="5 7" id="KW-1133">Transmembrane helix</keyword>
<keyword evidence="10" id="KW-1185">Reference proteome</keyword>
<dbReference type="Pfam" id="PF13440">
    <property type="entry name" value="Polysacc_synt_3"/>
    <property type="match status" value="1"/>
</dbReference>
<dbReference type="EMBL" id="LKTR01000034">
    <property type="protein sequence ID" value="PKD17455.1"/>
    <property type="molecule type" value="Genomic_DNA"/>
</dbReference>
<proteinExistence type="inferred from homology"/>
<evidence type="ECO:0000313" key="9">
    <source>
        <dbReference type="EMBL" id="PKD17455.1"/>
    </source>
</evidence>
<feature type="transmembrane region" description="Helical" evidence="7">
    <location>
        <begin position="289"/>
        <end position="312"/>
    </location>
</feature>
<feature type="transmembrane region" description="Helical" evidence="7">
    <location>
        <begin position="381"/>
        <end position="401"/>
    </location>
</feature>
<keyword evidence="3" id="KW-1003">Cell membrane</keyword>
<feature type="transmembrane region" description="Helical" evidence="7">
    <location>
        <begin position="41"/>
        <end position="58"/>
    </location>
</feature>
<evidence type="ECO:0000256" key="3">
    <source>
        <dbReference type="ARBA" id="ARBA00022475"/>
    </source>
</evidence>
<feature type="transmembrane region" description="Helical" evidence="7">
    <location>
        <begin position="169"/>
        <end position="190"/>
    </location>
</feature>
<keyword evidence="6 7" id="KW-0472">Membrane</keyword>
<name>A0A2N0TRU5_9FLAO</name>
<comment type="subcellular location">
    <subcellularLocation>
        <location evidence="1">Cell membrane</location>
        <topology evidence="1">Multi-pass membrane protein</topology>
    </subcellularLocation>
</comment>
<dbReference type="InterPro" id="IPR050833">
    <property type="entry name" value="Poly_Biosynth_Transport"/>
</dbReference>
<organism evidence="9 11">
    <name type="scientific">Salegentibacter salarius</name>
    <dbReference type="NCBI Taxonomy" id="435906"/>
    <lineage>
        <taxon>Bacteria</taxon>
        <taxon>Pseudomonadati</taxon>
        <taxon>Bacteroidota</taxon>
        <taxon>Flavobacteriia</taxon>
        <taxon>Flavobacteriales</taxon>
        <taxon>Flavobacteriaceae</taxon>
        <taxon>Salegentibacter</taxon>
    </lineage>
</organism>
<evidence type="ECO:0000256" key="4">
    <source>
        <dbReference type="ARBA" id="ARBA00022692"/>
    </source>
</evidence>
<feature type="transmembrane region" description="Helical" evidence="7">
    <location>
        <begin position="79"/>
        <end position="101"/>
    </location>
</feature>
<dbReference type="AlphaFoldDB" id="A0A2N0TRU5"/>
<dbReference type="EMBL" id="MJBR01000034">
    <property type="protein sequence ID" value="OEY71862.1"/>
    <property type="molecule type" value="Genomic_DNA"/>
</dbReference>
<reference evidence="9 11" key="1">
    <citation type="submission" date="2015-10" db="EMBL/GenBank/DDBJ databases">
        <title>Draft genome sequence of Salegentibacter salinarum KCTC 12975.</title>
        <authorList>
            <person name="Lin W."/>
            <person name="Zheng Q."/>
        </authorList>
    </citation>
    <scope>NUCLEOTIDE SEQUENCE [LARGE SCALE GENOMIC DNA]</scope>
    <source>
        <strain evidence="9 11">KCTC 12974</strain>
    </source>
</reference>
<dbReference type="PANTHER" id="PTHR30250">
    <property type="entry name" value="PST FAMILY PREDICTED COLANIC ACID TRANSPORTER"/>
    <property type="match status" value="1"/>
</dbReference>
<dbReference type="PANTHER" id="PTHR30250:SF10">
    <property type="entry name" value="LIPOPOLYSACCHARIDE BIOSYNTHESIS PROTEIN WZXC"/>
    <property type="match status" value="1"/>
</dbReference>
<accession>A0A2N0TRU5</accession>
<feature type="transmembrane region" description="Helical" evidence="7">
    <location>
        <begin position="143"/>
        <end position="163"/>
    </location>
</feature>
<dbReference type="GO" id="GO:0005886">
    <property type="term" value="C:plasma membrane"/>
    <property type="evidence" value="ECO:0007669"/>
    <property type="project" value="UniProtKB-SubCell"/>
</dbReference>